<evidence type="ECO:0000313" key="9">
    <source>
        <dbReference type="Proteomes" id="UP000199568"/>
    </source>
</evidence>
<organism evidence="8 9">
    <name type="scientific">Natronincola peptidivorans</name>
    <dbReference type="NCBI Taxonomy" id="426128"/>
    <lineage>
        <taxon>Bacteria</taxon>
        <taxon>Bacillati</taxon>
        <taxon>Bacillota</taxon>
        <taxon>Clostridia</taxon>
        <taxon>Peptostreptococcales</taxon>
        <taxon>Natronincolaceae</taxon>
        <taxon>Natronincola</taxon>
    </lineage>
</organism>
<dbReference type="PANTHER" id="PTHR30294:SF29">
    <property type="entry name" value="MULTIDRUG ABC TRANSPORTER PERMEASE YBHS-RELATED"/>
    <property type="match status" value="1"/>
</dbReference>
<evidence type="ECO:0000256" key="3">
    <source>
        <dbReference type="ARBA" id="ARBA00022692"/>
    </source>
</evidence>
<keyword evidence="4 6" id="KW-1133">Transmembrane helix</keyword>
<protein>
    <submittedName>
        <fullName evidence="8">ABC-2 type transport system permease protein</fullName>
    </submittedName>
</protein>
<dbReference type="InterPro" id="IPR051449">
    <property type="entry name" value="ABC-2_transporter_component"/>
</dbReference>
<dbReference type="Proteomes" id="UP000199568">
    <property type="component" value="Unassembled WGS sequence"/>
</dbReference>
<evidence type="ECO:0000313" key="8">
    <source>
        <dbReference type="EMBL" id="SET79189.1"/>
    </source>
</evidence>
<feature type="transmembrane region" description="Helical" evidence="6">
    <location>
        <begin position="302"/>
        <end position="327"/>
    </location>
</feature>
<proteinExistence type="predicted"/>
<comment type="subcellular location">
    <subcellularLocation>
        <location evidence="1">Cell membrane</location>
        <topology evidence="1">Multi-pass membrane protein</topology>
    </subcellularLocation>
</comment>
<evidence type="ECO:0000256" key="5">
    <source>
        <dbReference type="ARBA" id="ARBA00023136"/>
    </source>
</evidence>
<keyword evidence="9" id="KW-1185">Reference proteome</keyword>
<sequence length="469" mass="53173">MKLKQLNVILKEVKNLVLKDLFVMLSDKKAFILILLMPMVLMMILGFSLGPAFSGNGLTQPIVVAIVKEYDREHDMNRFENLLGNYVQDHEDVNIHEVIEEIESMDIEKIFFKDFLENDDLQQIMSYQILDRTQAEEKLSTGNIGGIVLLPENFIYDMYINFITPFKNEIQIEIIQHPNNTIRGSIVESIMKGFFDRISSIIISKNVFIETAVEESAGLEIYNELEIFLRKISEDFETEKVNIEDMQIENSGRINSFDYYAAAMLTMFSLYLATIKSRSLMEENNQKTLQRVKVSGVSMKSILLSNYITVFVLSMLQIIIMITYAAIALKVDWGAYSTVGILIIAHAVAIAALSAFIGAMILKLQKLKIADFFESAAIPVMAFMGGSFIHYSILPAFIQKMSHFTVNGLAIRGYIYIMLGYGVKDIFNYILGLILMSGLLLAVSIILLQKRGVETNVDHYEIKNTEIKG</sequence>
<reference evidence="8 9" key="1">
    <citation type="submission" date="2016-10" db="EMBL/GenBank/DDBJ databases">
        <authorList>
            <person name="de Groot N.N."/>
        </authorList>
    </citation>
    <scope>NUCLEOTIDE SEQUENCE [LARGE SCALE GENOMIC DNA]</scope>
    <source>
        <strain evidence="8 9">DSM 18979</strain>
    </source>
</reference>
<dbReference type="STRING" id="426128.SAMN05660297_03517"/>
<dbReference type="GO" id="GO:0140359">
    <property type="term" value="F:ABC-type transporter activity"/>
    <property type="evidence" value="ECO:0007669"/>
    <property type="project" value="InterPro"/>
</dbReference>
<dbReference type="PANTHER" id="PTHR30294">
    <property type="entry name" value="MEMBRANE COMPONENT OF ABC TRANSPORTER YHHJ-RELATED"/>
    <property type="match status" value="1"/>
</dbReference>
<dbReference type="InterPro" id="IPR013525">
    <property type="entry name" value="ABC2_TM"/>
</dbReference>
<keyword evidence="2" id="KW-1003">Cell membrane</keyword>
<dbReference type="AlphaFoldDB" id="A0A1I0H6D7"/>
<accession>A0A1I0H6D7</accession>
<evidence type="ECO:0000259" key="7">
    <source>
        <dbReference type="Pfam" id="PF12698"/>
    </source>
</evidence>
<keyword evidence="3 6" id="KW-0812">Transmembrane</keyword>
<feature type="transmembrane region" description="Helical" evidence="6">
    <location>
        <begin position="376"/>
        <end position="398"/>
    </location>
</feature>
<name>A0A1I0H6D7_9FIRM</name>
<dbReference type="OrthoDB" id="1864035at2"/>
<evidence type="ECO:0000256" key="1">
    <source>
        <dbReference type="ARBA" id="ARBA00004651"/>
    </source>
</evidence>
<feature type="transmembrane region" description="Helical" evidence="6">
    <location>
        <begin position="259"/>
        <end position="281"/>
    </location>
</feature>
<evidence type="ECO:0000256" key="4">
    <source>
        <dbReference type="ARBA" id="ARBA00022989"/>
    </source>
</evidence>
<feature type="transmembrane region" description="Helical" evidence="6">
    <location>
        <begin position="426"/>
        <end position="448"/>
    </location>
</feature>
<feature type="transmembrane region" description="Helical" evidence="6">
    <location>
        <begin position="30"/>
        <end position="53"/>
    </location>
</feature>
<dbReference type="RefSeq" id="WP_090446910.1">
    <property type="nucleotide sequence ID" value="NZ_FOHU01000034.1"/>
</dbReference>
<feature type="transmembrane region" description="Helical" evidence="6">
    <location>
        <begin position="339"/>
        <end position="364"/>
    </location>
</feature>
<dbReference type="GO" id="GO:0005886">
    <property type="term" value="C:plasma membrane"/>
    <property type="evidence" value="ECO:0007669"/>
    <property type="project" value="UniProtKB-SubCell"/>
</dbReference>
<gene>
    <name evidence="8" type="ORF">SAMN05660297_03517</name>
</gene>
<feature type="domain" description="ABC-2 type transporter transmembrane" evidence="7">
    <location>
        <begin position="29"/>
        <end position="445"/>
    </location>
</feature>
<dbReference type="EMBL" id="FOHU01000034">
    <property type="protein sequence ID" value="SET79189.1"/>
    <property type="molecule type" value="Genomic_DNA"/>
</dbReference>
<evidence type="ECO:0000256" key="6">
    <source>
        <dbReference type="SAM" id="Phobius"/>
    </source>
</evidence>
<keyword evidence="5 6" id="KW-0472">Membrane</keyword>
<dbReference type="Pfam" id="PF12698">
    <property type="entry name" value="ABC2_membrane_3"/>
    <property type="match status" value="1"/>
</dbReference>
<evidence type="ECO:0000256" key="2">
    <source>
        <dbReference type="ARBA" id="ARBA00022475"/>
    </source>
</evidence>